<evidence type="ECO:0000313" key="2">
    <source>
        <dbReference type="Proteomes" id="UP000828941"/>
    </source>
</evidence>
<comment type="caution">
    <text evidence="1">The sequence shown here is derived from an EMBL/GenBank/DDBJ whole genome shotgun (WGS) entry which is preliminary data.</text>
</comment>
<dbReference type="EMBL" id="CM039429">
    <property type="protein sequence ID" value="KAI4349766.1"/>
    <property type="molecule type" value="Genomic_DNA"/>
</dbReference>
<gene>
    <name evidence="1" type="ORF">L6164_010323</name>
</gene>
<keyword evidence="2" id="KW-1185">Reference proteome</keyword>
<protein>
    <submittedName>
        <fullName evidence="1">Uncharacterized protein</fullName>
    </submittedName>
</protein>
<sequence length="165" mass="18404">MARFFAFVALIVSAVCFSSLIDLARANNVKYYVTGNVYCDPCQFRIVTELSTPLPGVTLLFECKHENNETVTFRSKEVVSGQYGEYSLEVEGEHQGEDCKVKALKNSDPECNEILSPFSESIVLKKNMTVDSYSRDVSPFVFTPNQVTHDQCRVVDSKLKAAVGI</sequence>
<dbReference type="Proteomes" id="UP000828941">
    <property type="component" value="Chromosome 4"/>
</dbReference>
<reference evidence="1 2" key="1">
    <citation type="journal article" date="2022" name="DNA Res.">
        <title>Chromosomal-level genome assembly of the orchid tree Bauhinia variegata (Leguminosae; Cercidoideae) supports the allotetraploid origin hypothesis of Bauhinia.</title>
        <authorList>
            <person name="Zhong Y."/>
            <person name="Chen Y."/>
            <person name="Zheng D."/>
            <person name="Pang J."/>
            <person name="Liu Y."/>
            <person name="Luo S."/>
            <person name="Meng S."/>
            <person name="Qian L."/>
            <person name="Wei D."/>
            <person name="Dai S."/>
            <person name="Zhou R."/>
        </authorList>
    </citation>
    <scope>NUCLEOTIDE SEQUENCE [LARGE SCALE GENOMIC DNA]</scope>
    <source>
        <strain evidence="1">BV-YZ2020</strain>
    </source>
</reference>
<name>A0ACB9PMR3_BAUVA</name>
<proteinExistence type="predicted"/>
<organism evidence="1 2">
    <name type="scientific">Bauhinia variegata</name>
    <name type="common">Purple orchid tree</name>
    <name type="synonym">Phanera variegata</name>
    <dbReference type="NCBI Taxonomy" id="167791"/>
    <lineage>
        <taxon>Eukaryota</taxon>
        <taxon>Viridiplantae</taxon>
        <taxon>Streptophyta</taxon>
        <taxon>Embryophyta</taxon>
        <taxon>Tracheophyta</taxon>
        <taxon>Spermatophyta</taxon>
        <taxon>Magnoliopsida</taxon>
        <taxon>eudicotyledons</taxon>
        <taxon>Gunneridae</taxon>
        <taxon>Pentapetalae</taxon>
        <taxon>rosids</taxon>
        <taxon>fabids</taxon>
        <taxon>Fabales</taxon>
        <taxon>Fabaceae</taxon>
        <taxon>Cercidoideae</taxon>
        <taxon>Cercideae</taxon>
        <taxon>Bauhiniinae</taxon>
        <taxon>Bauhinia</taxon>
    </lineage>
</organism>
<accession>A0ACB9PMR3</accession>
<evidence type="ECO:0000313" key="1">
    <source>
        <dbReference type="EMBL" id="KAI4349766.1"/>
    </source>
</evidence>